<evidence type="ECO:0000256" key="1">
    <source>
        <dbReference type="SAM" id="MobiDB-lite"/>
    </source>
</evidence>
<comment type="caution">
    <text evidence="2">The sequence shown here is derived from an EMBL/GenBank/DDBJ whole genome shotgun (WGS) entry which is preliminary data.</text>
</comment>
<accession>A0AB34IMP2</accession>
<feature type="region of interest" description="Disordered" evidence="1">
    <location>
        <begin position="1"/>
        <end position="36"/>
    </location>
</feature>
<keyword evidence="3" id="KW-1185">Reference proteome</keyword>
<protein>
    <submittedName>
        <fullName evidence="2">Uncharacterized protein</fullName>
    </submittedName>
</protein>
<dbReference type="Proteomes" id="UP001515480">
    <property type="component" value="Unassembled WGS sequence"/>
</dbReference>
<sequence>MAATRLPPRRDESVFMRSLRPPTGKPSSSCRGMKPRGSSARSLAALVLLLSVHSCVCSSRLEAWTHKLQRQQEQMWRSVTRRTGATRVPTGAVYSCTVHLPIVGEQSFVLRIDSHRLARIILKGRLSLDEPAEFQVGSQAEHAQHVQVLISFNQATVDLLARWKTKIRAVLYHPEDDYTVLVIAPPLIPAIRVKMERVRSHRDNV</sequence>
<proteinExistence type="predicted"/>
<organism evidence="2 3">
    <name type="scientific">Prymnesium parvum</name>
    <name type="common">Toxic golden alga</name>
    <dbReference type="NCBI Taxonomy" id="97485"/>
    <lineage>
        <taxon>Eukaryota</taxon>
        <taxon>Haptista</taxon>
        <taxon>Haptophyta</taxon>
        <taxon>Prymnesiophyceae</taxon>
        <taxon>Prymnesiales</taxon>
        <taxon>Prymnesiaceae</taxon>
        <taxon>Prymnesium</taxon>
    </lineage>
</organism>
<dbReference type="EMBL" id="JBGBPQ010000024">
    <property type="protein sequence ID" value="KAL1500201.1"/>
    <property type="molecule type" value="Genomic_DNA"/>
</dbReference>
<gene>
    <name evidence="2" type="ORF">AB1Y20_012870</name>
</gene>
<dbReference type="AlphaFoldDB" id="A0AB34IMP2"/>
<name>A0AB34IMP2_PRYPA</name>
<reference evidence="2 3" key="1">
    <citation type="journal article" date="2024" name="Science">
        <title>Giant polyketide synthase enzymes in the biosynthesis of giant marine polyether toxins.</title>
        <authorList>
            <person name="Fallon T.R."/>
            <person name="Shende V.V."/>
            <person name="Wierzbicki I.H."/>
            <person name="Pendleton A.L."/>
            <person name="Watervoot N.F."/>
            <person name="Auber R.P."/>
            <person name="Gonzalez D.J."/>
            <person name="Wisecaver J.H."/>
            <person name="Moore B.S."/>
        </authorList>
    </citation>
    <scope>NUCLEOTIDE SEQUENCE [LARGE SCALE GENOMIC DNA]</scope>
    <source>
        <strain evidence="2 3">12B1</strain>
    </source>
</reference>
<evidence type="ECO:0000313" key="2">
    <source>
        <dbReference type="EMBL" id="KAL1500201.1"/>
    </source>
</evidence>
<evidence type="ECO:0000313" key="3">
    <source>
        <dbReference type="Proteomes" id="UP001515480"/>
    </source>
</evidence>